<keyword evidence="10" id="KW-0278">Fertilization</keyword>
<comment type="subcellular location">
    <subcellularLocation>
        <location evidence="1">Cell membrane</location>
        <topology evidence="1">Single-pass type I membrane protein</topology>
    </subcellularLocation>
</comment>
<evidence type="ECO:0000256" key="12">
    <source>
        <dbReference type="SAM" id="Phobius"/>
    </source>
</evidence>
<keyword evidence="16" id="KW-1185">Reference proteome</keyword>
<evidence type="ECO:0000256" key="8">
    <source>
        <dbReference type="ARBA" id="ARBA00023136"/>
    </source>
</evidence>
<evidence type="ECO:0000256" key="3">
    <source>
        <dbReference type="ARBA" id="ARBA00022475"/>
    </source>
</evidence>
<evidence type="ECO:0000256" key="10">
    <source>
        <dbReference type="ARBA" id="ARBA00023279"/>
    </source>
</evidence>
<protein>
    <recommendedName>
        <fullName evidence="14">Generative cell specific-1/HAP2 domain-containing protein</fullName>
    </recommendedName>
</protein>
<evidence type="ECO:0000313" key="15">
    <source>
        <dbReference type="EMBL" id="KAK9799370.1"/>
    </source>
</evidence>
<evidence type="ECO:0000256" key="13">
    <source>
        <dbReference type="SAM" id="SignalP"/>
    </source>
</evidence>
<feature type="signal peptide" evidence="13">
    <location>
        <begin position="1"/>
        <end position="26"/>
    </location>
</feature>
<dbReference type="Pfam" id="PF10699">
    <property type="entry name" value="HAP2-GCS1"/>
    <property type="match status" value="1"/>
</dbReference>
<keyword evidence="9" id="KW-1015">Disulfide bond</keyword>
<dbReference type="GO" id="GO:0005886">
    <property type="term" value="C:plasma membrane"/>
    <property type="evidence" value="ECO:0007669"/>
    <property type="project" value="UniProtKB-SubCell"/>
</dbReference>
<name>A0AAW1NZZ5_9CHLO</name>
<dbReference type="EMBL" id="JALJOQ010000090">
    <property type="protein sequence ID" value="KAK9799370.1"/>
    <property type="molecule type" value="Genomic_DNA"/>
</dbReference>
<dbReference type="GO" id="GO:0007338">
    <property type="term" value="P:single fertilization"/>
    <property type="evidence" value="ECO:0007669"/>
    <property type="project" value="UniProtKB-KW"/>
</dbReference>
<dbReference type="PANTHER" id="PTHR31764:SF0">
    <property type="entry name" value="GENERATIVE CELL SPECIFIC-1_HAP2 DOMAIN-CONTAINING PROTEIN"/>
    <property type="match status" value="1"/>
</dbReference>
<evidence type="ECO:0000256" key="6">
    <source>
        <dbReference type="ARBA" id="ARBA00022989"/>
    </source>
</evidence>
<keyword evidence="8 12" id="KW-0472">Membrane</keyword>
<evidence type="ECO:0000313" key="16">
    <source>
        <dbReference type="Proteomes" id="UP001465755"/>
    </source>
</evidence>
<accession>A0AAW1NZZ5</accession>
<keyword evidence="5 13" id="KW-0732">Signal</keyword>
<proteinExistence type="inferred from homology"/>
<keyword evidence="3" id="KW-1003">Cell membrane</keyword>
<evidence type="ECO:0000256" key="2">
    <source>
        <dbReference type="ARBA" id="ARBA00010929"/>
    </source>
</evidence>
<feature type="domain" description="Generative cell specific-1/HAP2" evidence="14">
    <location>
        <begin position="49"/>
        <end position="601"/>
    </location>
</feature>
<evidence type="ECO:0000256" key="1">
    <source>
        <dbReference type="ARBA" id="ARBA00004251"/>
    </source>
</evidence>
<dbReference type="PANTHER" id="PTHR31764">
    <property type="entry name" value="PROTEIN HAPLESS 2"/>
    <property type="match status" value="1"/>
</dbReference>
<feature type="region of interest" description="Disordered" evidence="11">
    <location>
        <begin position="652"/>
        <end position="672"/>
    </location>
</feature>
<feature type="region of interest" description="Disordered" evidence="11">
    <location>
        <begin position="766"/>
        <end position="790"/>
    </location>
</feature>
<evidence type="ECO:0000256" key="5">
    <source>
        <dbReference type="ARBA" id="ARBA00022729"/>
    </source>
</evidence>
<evidence type="ECO:0000256" key="9">
    <source>
        <dbReference type="ARBA" id="ARBA00023157"/>
    </source>
</evidence>
<dbReference type="AlphaFoldDB" id="A0AAW1NZZ5"/>
<keyword evidence="7" id="KW-0446">Lipid-binding</keyword>
<keyword evidence="6 12" id="KW-1133">Transmembrane helix</keyword>
<feature type="transmembrane region" description="Helical" evidence="12">
    <location>
        <begin position="605"/>
        <end position="626"/>
    </location>
</feature>
<reference evidence="15 16" key="1">
    <citation type="journal article" date="2024" name="Nat. Commun.">
        <title>Phylogenomics reveals the evolutionary origins of lichenization in chlorophyte algae.</title>
        <authorList>
            <person name="Puginier C."/>
            <person name="Libourel C."/>
            <person name="Otte J."/>
            <person name="Skaloud P."/>
            <person name="Haon M."/>
            <person name="Grisel S."/>
            <person name="Petersen M."/>
            <person name="Berrin J.G."/>
            <person name="Delaux P.M."/>
            <person name="Dal Grande F."/>
            <person name="Keller J."/>
        </authorList>
    </citation>
    <scope>NUCLEOTIDE SEQUENCE [LARGE SCALE GENOMIC DNA]</scope>
    <source>
        <strain evidence="15 16">SAG 2036</strain>
    </source>
</reference>
<evidence type="ECO:0000256" key="11">
    <source>
        <dbReference type="SAM" id="MobiDB-lite"/>
    </source>
</evidence>
<comment type="caution">
    <text evidence="15">The sequence shown here is derived from an EMBL/GenBank/DDBJ whole genome shotgun (WGS) entry which is preliminary data.</text>
</comment>
<organism evidence="15 16">
    <name type="scientific">Symbiochloris irregularis</name>
    <dbReference type="NCBI Taxonomy" id="706552"/>
    <lineage>
        <taxon>Eukaryota</taxon>
        <taxon>Viridiplantae</taxon>
        <taxon>Chlorophyta</taxon>
        <taxon>core chlorophytes</taxon>
        <taxon>Trebouxiophyceae</taxon>
        <taxon>Trebouxiales</taxon>
        <taxon>Trebouxiaceae</taxon>
        <taxon>Symbiochloris</taxon>
    </lineage>
</organism>
<gene>
    <name evidence="15" type="ORF">WJX73_004741</name>
</gene>
<evidence type="ECO:0000259" key="14">
    <source>
        <dbReference type="Pfam" id="PF10699"/>
    </source>
</evidence>
<feature type="chain" id="PRO_5043810994" description="Generative cell specific-1/HAP2 domain-containing protein" evidence="13">
    <location>
        <begin position="27"/>
        <end position="906"/>
    </location>
</feature>
<sequence length="906" mass="95471">MHHTQPISASALLTCLIALSISICGANTVIANSQLQSCIADSQGRTSVLTCKQQLVTTIAVTNNGGLATQSLNYQVPCIQSTDGACPCTCNYATDAVCTCRDLAQSINVTLTKTPVYATYPLTYQQAFNYKPYEAVILTGAGNTVHSCSAGALASTPTCGWALDSLGRQIYNSQGFCCSCSLSQVSAATLGNGYTTATRATLNCDLAVSWIYGAPGSASCLRFDPLYYQGYAVGSSQMSFAITVNVSTITAGANGQPSTTTTQAMVLSPSTPSGLSTGKLVYAQLLGDLAGYQTAPSFEYSYLMIPQYPGASANAALTSNFSSWMMIPQSQVSLDGSTCNKVGTSYTAFETQPNACSQPVGSCLANQIADLAAADDKLIALGSTPLYYVTRWGGGNAAANQAFSKVQGGPLWFGLPITQILNSVVTLNVAADSLTLVTNQSPGLVLSAVLCTFNNASCGSFVALNQHGYVHVVFQNTGYIDASYTVELTNCSTGFLPVLAQQFTVAAQDTQNADFEIYAATTTAQATNVCSVQLLDSGGDVTDMLQFGFSVNATVYSATPNQSNLTGVTGPNAPASAKQSLTCSQICGRLNSFVCDIKYRCWDDLLEFGLIMLATIALAIFLYVGLMRGWWFTILGKFLGFLCSRGKRSRKGRHRLSQEEDSAEHGSRASGADLSKAVAKKLAPAMTALKQQMEELQAKVVKAADNDATAASFAAAMQRKTAAAAIAPPVSQDSLQAQQSFLPAHRGFPDKLASFHRFLSGSAATASGDLEGAEQDESAAESSHEDADAEEAALNLVEQAQSNNGAYLNLRSVALQPPDLVISAGPSACLHGWLDLPPTPSEGALMVRFRLHANRSQQLKAWNSSTKAYAALPMPRAMDARRFSVVLQAQYAVKLFTLGSQGICLN</sequence>
<evidence type="ECO:0000256" key="4">
    <source>
        <dbReference type="ARBA" id="ARBA00022692"/>
    </source>
</evidence>
<evidence type="ECO:0000256" key="7">
    <source>
        <dbReference type="ARBA" id="ARBA00023121"/>
    </source>
</evidence>
<keyword evidence="4 12" id="KW-0812">Transmembrane</keyword>
<comment type="similarity">
    <text evidence="2">Belongs to the HAP2/GCS1 family.</text>
</comment>
<dbReference type="InterPro" id="IPR018928">
    <property type="entry name" value="HAP2/GCS1_dom"/>
</dbReference>
<dbReference type="Proteomes" id="UP001465755">
    <property type="component" value="Unassembled WGS sequence"/>
</dbReference>
<dbReference type="InterPro" id="IPR040326">
    <property type="entry name" value="HAP2/GCS1"/>
</dbReference>
<dbReference type="GO" id="GO:0008289">
    <property type="term" value="F:lipid binding"/>
    <property type="evidence" value="ECO:0007669"/>
    <property type="project" value="UniProtKB-KW"/>
</dbReference>